<feature type="region of interest" description="Disordered" evidence="1">
    <location>
        <begin position="475"/>
        <end position="632"/>
    </location>
</feature>
<dbReference type="Proteomes" id="UP001370758">
    <property type="component" value="Unassembled WGS sequence"/>
</dbReference>
<feature type="compositionally biased region" description="Polar residues" evidence="1">
    <location>
        <begin position="530"/>
        <end position="539"/>
    </location>
</feature>
<gene>
    <name evidence="2" type="ORF">TWF481_002091</name>
</gene>
<feature type="compositionally biased region" description="Basic residues" evidence="1">
    <location>
        <begin position="350"/>
        <end position="365"/>
    </location>
</feature>
<comment type="caution">
    <text evidence="2">The sequence shown here is derived from an EMBL/GenBank/DDBJ whole genome shotgun (WGS) entry which is preliminary data.</text>
</comment>
<sequence length="747" mass="82766">MSASMGYAYLLREDQVDTFYTEYTKLKLSIPLKTSDKTSEEGSKKCSELDLVETEKPKGAYTLGIRRVCVLNPNREVGSLFGDRPTPATGSSKTTETSSNETGSFVSERSTSSASKRPKSSSRGGNKRAGYDPAWRMSGPVYCRISNIPLGSSLRGNVIHSSGFTGEDGNVIPALLCDVEHIVKTHIIDGQRYFQPMKVFCPSNRRARRTCGEVIPGVPNVYGDAPSNAYWNNDDNNDLPRDVVLYTDESCRSEIRFPYSKIKESPTQVPPQMTAQMATRALSSSQSSAQDSIRASPQAHTQSAIQTSAQASTRPVNQVSTGLLTPPKSPEEPSKRRRASDSSANTPRQSKTKRRKRNQTARASKHTTGVSNSNNLSGAPVGGKRKRKVSPTEGQEPASDKIILYLRVPTKAELEESAEEKVILRLRVPTKAELEQSAKDKVILHLKGPSKAGAKESTQGKNILRLKGYPLATVDPAQGPTADPNPADTERVLTKTTSVGSKKRKASQTEVKEPAPKRNMLYLKRYHPNTVESTPSSVANPARLVMSNPPNSPVSPENEKAKGKAQDEGGPDDPKSPYSPTFLAALSPQELAKQRSSSPKSIDAKSDDSPQSRTVPPSVLLPNFNDEDSKRPRTYEYKPEDWNDVLGRHTLIHPENHECWVPEGVETRDAVGVLRFPKLKESGERYFKTFSQLSRNKWWIWDPKKEFFFDGVFLKSRLDPDFSYHLEELGPPTAITNRKVYDRYDFY</sequence>
<evidence type="ECO:0000313" key="3">
    <source>
        <dbReference type="Proteomes" id="UP001370758"/>
    </source>
</evidence>
<feature type="compositionally biased region" description="Polar residues" evidence="1">
    <location>
        <begin position="265"/>
        <end position="277"/>
    </location>
</feature>
<name>A0AAV9VTF6_9PEZI</name>
<feature type="region of interest" description="Disordered" evidence="1">
    <location>
        <begin position="79"/>
        <end position="132"/>
    </location>
</feature>
<organism evidence="2 3">
    <name type="scientific">Arthrobotrys musiformis</name>
    <dbReference type="NCBI Taxonomy" id="47236"/>
    <lineage>
        <taxon>Eukaryota</taxon>
        <taxon>Fungi</taxon>
        <taxon>Dikarya</taxon>
        <taxon>Ascomycota</taxon>
        <taxon>Pezizomycotina</taxon>
        <taxon>Orbiliomycetes</taxon>
        <taxon>Orbiliales</taxon>
        <taxon>Orbiliaceae</taxon>
        <taxon>Arthrobotrys</taxon>
    </lineage>
</organism>
<feature type="compositionally biased region" description="Basic and acidic residues" evidence="1">
    <location>
        <begin position="557"/>
        <end position="575"/>
    </location>
</feature>
<evidence type="ECO:0000256" key="1">
    <source>
        <dbReference type="SAM" id="MobiDB-lite"/>
    </source>
</evidence>
<feature type="compositionally biased region" description="Polar residues" evidence="1">
    <location>
        <begin position="298"/>
        <end position="323"/>
    </location>
</feature>
<feature type="compositionally biased region" description="Low complexity" evidence="1">
    <location>
        <begin position="278"/>
        <end position="296"/>
    </location>
</feature>
<dbReference type="EMBL" id="JAVHJL010000011">
    <property type="protein sequence ID" value="KAK6496067.1"/>
    <property type="molecule type" value="Genomic_DNA"/>
</dbReference>
<accession>A0AAV9VTF6</accession>
<feature type="region of interest" description="Disordered" evidence="1">
    <location>
        <begin position="263"/>
        <end position="397"/>
    </location>
</feature>
<reference evidence="2 3" key="1">
    <citation type="submission" date="2023-08" db="EMBL/GenBank/DDBJ databases">
        <authorList>
            <person name="Palmer J.M."/>
        </authorList>
    </citation>
    <scope>NUCLEOTIDE SEQUENCE [LARGE SCALE GENOMIC DNA]</scope>
    <source>
        <strain evidence="2 3">TWF481</strain>
    </source>
</reference>
<dbReference type="AlphaFoldDB" id="A0AAV9VTF6"/>
<proteinExistence type="predicted"/>
<feature type="compositionally biased region" description="Low complexity" evidence="1">
    <location>
        <begin position="89"/>
        <end position="115"/>
    </location>
</feature>
<feature type="compositionally biased region" description="Polar residues" evidence="1">
    <location>
        <begin position="366"/>
        <end position="377"/>
    </location>
</feature>
<evidence type="ECO:0000313" key="2">
    <source>
        <dbReference type="EMBL" id="KAK6496067.1"/>
    </source>
</evidence>
<protein>
    <submittedName>
        <fullName evidence="2">Uncharacterized protein</fullName>
    </submittedName>
</protein>
<keyword evidence="3" id="KW-1185">Reference proteome</keyword>